<name>A0ABQ6FUG0_9CHLR</name>
<comment type="caution">
    <text evidence="2">The sequence shown here is derived from an EMBL/GenBank/DDBJ whole genome shotgun (WGS) entry which is preliminary data.</text>
</comment>
<dbReference type="Pfam" id="PF08242">
    <property type="entry name" value="Methyltransf_12"/>
    <property type="match status" value="1"/>
</dbReference>
<dbReference type="Gene3D" id="3.40.50.150">
    <property type="entry name" value="Vaccinia Virus protein VP39"/>
    <property type="match status" value="1"/>
</dbReference>
<dbReference type="Proteomes" id="UP001344906">
    <property type="component" value="Unassembled WGS sequence"/>
</dbReference>
<dbReference type="InterPro" id="IPR029063">
    <property type="entry name" value="SAM-dependent_MTases_sf"/>
</dbReference>
<dbReference type="EMBL" id="BSRI01000002">
    <property type="protein sequence ID" value="GLV56662.1"/>
    <property type="molecule type" value="Genomic_DNA"/>
</dbReference>
<evidence type="ECO:0000313" key="3">
    <source>
        <dbReference type="Proteomes" id="UP001344906"/>
    </source>
</evidence>
<proteinExistence type="predicted"/>
<organism evidence="2 3">
    <name type="scientific">Dictyobacter halimunensis</name>
    <dbReference type="NCBI Taxonomy" id="3026934"/>
    <lineage>
        <taxon>Bacteria</taxon>
        <taxon>Bacillati</taxon>
        <taxon>Chloroflexota</taxon>
        <taxon>Ktedonobacteria</taxon>
        <taxon>Ktedonobacterales</taxon>
        <taxon>Dictyobacteraceae</taxon>
        <taxon>Dictyobacter</taxon>
    </lineage>
</organism>
<feature type="domain" description="Methyltransferase type 12" evidence="1">
    <location>
        <begin position="51"/>
        <end position="150"/>
    </location>
</feature>
<dbReference type="RefSeq" id="WP_338252146.1">
    <property type="nucleotide sequence ID" value="NZ_BSRI01000002.1"/>
</dbReference>
<evidence type="ECO:0000313" key="2">
    <source>
        <dbReference type="EMBL" id="GLV56662.1"/>
    </source>
</evidence>
<accession>A0ABQ6FUG0</accession>
<dbReference type="PANTHER" id="PTHR43861">
    <property type="entry name" value="TRANS-ACONITATE 2-METHYLTRANSFERASE-RELATED"/>
    <property type="match status" value="1"/>
</dbReference>
<reference evidence="2 3" key="1">
    <citation type="submission" date="2023-02" db="EMBL/GenBank/DDBJ databases">
        <title>Dictyobacter halimunensis sp. nov., a new member of the class Ktedonobacteria from forest soil in a geothermal area.</title>
        <authorList>
            <person name="Rachmania M.K."/>
            <person name="Ningsih F."/>
            <person name="Sakai Y."/>
            <person name="Yabe S."/>
            <person name="Yokota A."/>
            <person name="Sjamsuridzal W."/>
        </authorList>
    </citation>
    <scope>NUCLEOTIDE SEQUENCE [LARGE SCALE GENOMIC DNA]</scope>
    <source>
        <strain evidence="2 3">S3.2.2.5</strain>
    </source>
</reference>
<dbReference type="SUPFAM" id="SSF53335">
    <property type="entry name" value="S-adenosyl-L-methionine-dependent methyltransferases"/>
    <property type="match status" value="1"/>
</dbReference>
<dbReference type="PANTHER" id="PTHR43861:SF1">
    <property type="entry name" value="TRANS-ACONITATE 2-METHYLTRANSFERASE"/>
    <property type="match status" value="1"/>
</dbReference>
<keyword evidence="3" id="KW-1185">Reference proteome</keyword>
<evidence type="ECO:0000259" key="1">
    <source>
        <dbReference type="Pfam" id="PF08242"/>
    </source>
</evidence>
<protein>
    <recommendedName>
        <fullName evidence="1">Methyltransferase type 12 domain-containing protein</fullName>
    </recommendedName>
</protein>
<dbReference type="CDD" id="cd02440">
    <property type="entry name" value="AdoMet_MTases"/>
    <property type="match status" value="1"/>
</dbReference>
<gene>
    <name evidence="2" type="ORF">KDH_35010</name>
</gene>
<sequence length="222" mass="25285">MSTYYQGKRATTYNRTWKTFSEKTLSATLEQIDKPGLYEKAKNQDQPVRILDVACGTGLLLQKLTQLFPQAELYGIDQSADMLDQASQLLANQPHIHLIQGTLKSDQMSTLPYQPASFDLITCTNTLHYLDDPQAVLRGLRALLTPHGQLVVEDYARRPFPFPWRPFEWLIKHVDPQHNKAYTPIEAQQISAAAGLHVLSSRNFSAGWMWRCWVIRSTVGQQ</sequence>
<dbReference type="InterPro" id="IPR013217">
    <property type="entry name" value="Methyltransf_12"/>
</dbReference>